<dbReference type="RefSeq" id="WP_073613051.1">
    <property type="nucleotide sequence ID" value="NZ_FRFE01000006.1"/>
</dbReference>
<keyword evidence="2" id="KW-0472">Membrane</keyword>
<organism evidence="3 4">
    <name type="scientific">Desulfopila aestuarii DSM 18488</name>
    <dbReference type="NCBI Taxonomy" id="1121416"/>
    <lineage>
        <taxon>Bacteria</taxon>
        <taxon>Pseudomonadati</taxon>
        <taxon>Thermodesulfobacteriota</taxon>
        <taxon>Desulfobulbia</taxon>
        <taxon>Desulfobulbales</taxon>
        <taxon>Desulfocapsaceae</taxon>
        <taxon>Desulfopila</taxon>
    </lineage>
</organism>
<dbReference type="PANTHER" id="PTHR30203:SF25">
    <property type="entry name" value="OUTER MEMBRANE PROTEIN-RELATED"/>
    <property type="match status" value="1"/>
</dbReference>
<keyword evidence="2" id="KW-0564">Palmitate</keyword>
<protein>
    <submittedName>
        <fullName evidence="3">Efflux transporter, outer membrane factor (OMF) lipoprotein, NodT family</fullName>
    </submittedName>
</protein>
<dbReference type="EMBL" id="FRFE01000006">
    <property type="protein sequence ID" value="SHO47052.1"/>
    <property type="molecule type" value="Genomic_DNA"/>
</dbReference>
<proteinExistence type="inferred from homology"/>
<keyword evidence="2 3" id="KW-0449">Lipoprotein</keyword>
<evidence type="ECO:0000256" key="1">
    <source>
        <dbReference type="ARBA" id="ARBA00007613"/>
    </source>
</evidence>
<accession>A0A1M7Y457</accession>
<dbReference type="GO" id="GO:0005886">
    <property type="term" value="C:plasma membrane"/>
    <property type="evidence" value="ECO:0007669"/>
    <property type="project" value="UniProtKB-SubCell"/>
</dbReference>
<dbReference type="InterPro" id="IPR010131">
    <property type="entry name" value="MdtP/NodT-like"/>
</dbReference>
<feature type="signal peptide" evidence="2">
    <location>
        <begin position="1"/>
        <end position="18"/>
    </location>
</feature>
<dbReference type="STRING" id="1121416.SAMN02745220_01745"/>
<sequence length="494" mass="54557">MKLFILRFFCILPACMLAGCFQVGPVYKTPVVKTENIWLAESDSTITAKSIVDPRWWASSFKDPQLDHLIDLALGQNLSLLSAGLRVLQAQQQLAIAIGNQYPQQQQLSGSSSRQKANAITFNNYSLGFNVGWEADLWGRFRYQVESAAAGLDGSVAAYDGVLISLVAQVAQNYVLMRTYQQRLAVARENILLQEKSLQIAKAKLQAGEVSELDVDQAESLLHNTRASVPSYEASIQQLKNGMAILLGTTPAKFNDLIMNKEPIPRTSVTVAVGMPQDLIRRRPDVRLAERQLAAQSANIGFAITDLYPHLTIGGAIGTSSVKSSDLFTNDTKTWSLFGMFEWNIFNYGRLKSNVRLQDAVFQQLLVDYLNNILVAQGEVEDAIVGYVKSHEQLAIYEQAAAASQRAVRISSIQYQEGSIPFNTLITTLQSNLQQQDLLVASEGQAAVNLVSVYKALGGGWEIRKNQDPVNLLPVEMKKAMIERTEAWKGVLVE</sequence>
<dbReference type="Proteomes" id="UP000184603">
    <property type="component" value="Unassembled WGS sequence"/>
</dbReference>
<reference evidence="3 4" key="1">
    <citation type="submission" date="2016-12" db="EMBL/GenBank/DDBJ databases">
        <authorList>
            <person name="Song W.-J."/>
            <person name="Kurnit D.M."/>
        </authorList>
    </citation>
    <scope>NUCLEOTIDE SEQUENCE [LARGE SCALE GENOMIC DNA]</scope>
    <source>
        <strain evidence="3 4">DSM 18488</strain>
    </source>
</reference>
<keyword evidence="2" id="KW-0732">Signal</keyword>
<dbReference type="GO" id="GO:0015562">
    <property type="term" value="F:efflux transmembrane transporter activity"/>
    <property type="evidence" value="ECO:0007669"/>
    <property type="project" value="InterPro"/>
</dbReference>
<dbReference type="Pfam" id="PF02321">
    <property type="entry name" value="OEP"/>
    <property type="match status" value="2"/>
</dbReference>
<gene>
    <name evidence="3" type="ORF">SAMN02745220_01745</name>
</gene>
<name>A0A1M7Y457_9BACT</name>
<dbReference type="InterPro" id="IPR003423">
    <property type="entry name" value="OMP_efflux"/>
</dbReference>
<keyword evidence="2" id="KW-1134">Transmembrane beta strand</keyword>
<dbReference type="Gene3D" id="2.20.200.10">
    <property type="entry name" value="Outer membrane efflux proteins (OEP)"/>
    <property type="match status" value="1"/>
</dbReference>
<comment type="similarity">
    <text evidence="1 2">Belongs to the outer membrane factor (OMF) (TC 1.B.17) family.</text>
</comment>
<keyword evidence="4" id="KW-1185">Reference proteome</keyword>
<dbReference type="AlphaFoldDB" id="A0A1M7Y457"/>
<comment type="subcellular location">
    <subcellularLocation>
        <location evidence="2">Cell membrane</location>
        <topology evidence="2">Lipid-anchor</topology>
    </subcellularLocation>
</comment>
<feature type="chain" id="PRO_5011815750" evidence="2">
    <location>
        <begin position="19"/>
        <end position="494"/>
    </location>
</feature>
<keyword evidence="2" id="KW-0812">Transmembrane</keyword>
<dbReference type="OrthoDB" id="9783163at2"/>
<dbReference type="NCBIfam" id="TIGR01845">
    <property type="entry name" value="outer_NodT"/>
    <property type="match status" value="1"/>
</dbReference>
<dbReference type="PANTHER" id="PTHR30203">
    <property type="entry name" value="OUTER MEMBRANE CATION EFFLUX PROTEIN"/>
    <property type="match status" value="1"/>
</dbReference>
<dbReference type="SUPFAM" id="SSF56954">
    <property type="entry name" value="Outer membrane efflux proteins (OEP)"/>
    <property type="match status" value="1"/>
</dbReference>
<dbReference type="PROSITE" id="PS51257">
    <property type="entry name" value="PROKAR_LIPOPROTEIN"/>
    <property type="match status" value="1"/>
</dbReference>
<evidence type="ECO:0000256" key="2">
    <source>
        <dbReference type="RuleBase" id="RU362097"/>
    </source>
</evidence>
<dbReference type="Gene3D" id="1.20.1600.10">
    <property type="entry name" value="Outer membrane efflux proteins (OEP)"/>
    <property type="match status" value="1"/>
</dbReference>
<evidence type="ECO:0000313" key="4">
    <source>
        <dbReference type="Proteomes" id="UP000184603"/>
    </source>
</evidence>
<evidence type="ECO:0000313" key="3">
    <source>
        <dbReference type="EMBL" id="SHO47052.1"/>
    </source>
</evidence>